<evidence type="ECO:0000313" key="1">
    <source>
        <dbReference type="EMBL" id="MFC6045094.1"/>
    </source>
</evidence>
<keyword evidence="2" id="KW-1185">Reference proteome</keyword>
<dbReference type="InterPro" id="IPR032710">
    <property type="entry name" value="NTF2-like_dom_sf"/>
</dbReference>
<sequence>MSVSVAWSTPAGASAVLHDWDARRAAAWAAQDPDALRSLYVPGSTTGGADVAMLRAWRERGLRVRELRTQVLSLDVRRATATRLDLLVTDRLSGAVARGPGVRLPLPRDRPTTSHVVLVRDGDGWRVAQASAVRTTSWTVRSRNE</sequence>
<name>A0ABW1LMZ8_9ACTN</name>
<gene>
    <name evidence="1" type="ORF">ACFPYL_18545</name>
</gene>
<organism evidence="1 2">
    <name type="scientific">Nocardioides hankookensis</name>
    <dbReference type="NCBI Taxonomy" id="443157"/>
    <lineage>
        <taxon>Bacteria</taxon>
        <taxon>Bacillati</taxon>
        <taxon>Actinomycetota</taxon>
        <taxon>Actinomycetes</taxon>
        <taxon>Propionibacteriales</taxon>
        <taxon>Nocardioidaceae</taxon>
        <taxon>Nocardioides</taxon>
    </lineage>
</organism>
<evidence type="ECO:0000313" key="2">
    <source>
        <dbReference type="Proteomes" id="UP001596135"/>
    </source>
</evidence>
<proteinExistence type="predicted"/>
<accession>A0ABW1LMZ8</accession>
<evidence type="ECO:0008006" key="3">
    <source>
        <dbReference type="Google" id="ProtNLM"/>
    </source>
</evidence>
<dbReference type="SUPFAM" id="SSF54427">
    <property type="entry name" value="NTF2-like"/>
    <property type="match status" value="1"/>
</dbReference>
<reference evidence="2" key="1">
    <citation type="journal article" date="2019" name="Int. J. Syst. Evol. Microbiol.">
        <title>The Global Catalogue of Microorganisms (GCM) 10K type strain sequencing project: providing services to taxonomists for standard genome sequencing and annotation.</title>
        <authorList>
            <consortium name="The Broad Institute Genomics Platform"/>
            <consortium name="The Broad Institute Genome Sequencing Center for Infectious Disease"/>
            <person name="Wu L."/>
            <person name="Ma J."/>
        </authorList>
    </citation>
    <scope>NUCLEOTIDE SEQUENCE [LARGE SCALE GENOMIC DNA]</scope>
    <source>
        <strain evidence="2">CCUG 54522</strain>
    </source>
</reference>
<comment type="caution">
    <text evidence="1">The sequence shown here is derived from an EMBL/GenBank/DDBJ whole genome shotgun (WGS) entry which is preliminary data.</text>
</comment>
<dbReference type="Proteomes" id="UP001596135">
    <property type="component" value="Unassembled WGS sequence"/>
</dbReference>
<dbReference type="EMBL" id="JBHSRJ010000008">
    <property type="protein sequence ID" value="MFC6045094.1"/>
    <property type="molecule type" value="Genomic_DNA"/>
</dbReference>
<protein>
    <recommendedName>
        <fullName evidence="3">DUF4440 domain-containing protein</fullName>
    </recommendedName>
</protein>